<accession>A0A9D9DXR1</accession>
<protein>
    <recommendedName>
        <fullName evidence="1">Putative regulatory protein FmdB zinc ribbon domain-containing protein</fullName>
    </recommendedName>
</protein>
<dbReference type="EMBL" id="JADIMT010000043">
    <property type="protein sequence ID" value="MBO8435992.1"/>
    <property type="molecule type" value="Genomic_DNA"/>
</dbReference>
<feature type="domain" description="Putative regulatory protein FmdB zinc ribbon" evidence="1">
    <location>
        <begin position="1"/>
        <end position="42"/>
    </location>
</feature>
<name>A0A9D9DXR1_9SPIO</name>
<dbReference type="InterPro" id="IPR013429">
    <property type="entry name" value="Regulatory_FmdB_Zinc_ribbon"/>
</dbReference>
<dbReference type="PANTHER" id="PTHR34404:SF2">
    <property type="entry name" value="CONSERVED SERINE RICH PROTEIN"/>
    <property type="match status" value="1"/>
</dbReference>
<dbReference type="AlphaFoldDB" id="A0A9D9DXR1"/>
<dbReference type="SMART" id="SM00834">
    <property type="entry name" value="CxxC_CXXC_SSSS"/>
    <property type="match status" value="1"/>
</dbReference>
<reference evidence="2" key="1">
    <citation type="submission" date="2020-10" db="EMBL/GenBank/DDBJ databases">
        <authorList>
            <person name="Gilroy R."/>
        </authorList>
    </citation>
    <scope>NUCLEOTIDE SEQUENCE</scope>
    <source>
        <strain evidence="2">7293</strain>
    </source>
</reference>
<comment type="caution">
    <text evidence="2">The sequence shown here is derived from an EMBL/GenBank/DDBJ whole genome shotgun (WGS) entry which is preliminary data.</text>
</comment>
<proteinExistence type="predicted"/>
<organism evidence="2 3">
    <name type="scientific">Candidatus Ornithospirochaeta stercoripullorum</name>
    <dbReference type="NCBI Taxonomy" id="2840899"/>
    <lineage>
        <taxon>Bacteria</taxon>
        <taxon>Pseudomonadati</taxon>
        <taxon>Spirochaetota</taxon>
        <taxon>Spirochaetia</taxon>
        <taxon>Spirochaetales</taxon>
        <taxon>Spirochaetaceae</taxon>
        <taxon>Spirochaetaceae incertae sedis</taxon>
        <taxon>Candidatus Ornithospirochaeta</taxon>
    </lineage>
</organism>
<evidence type="ECO:0000259" key="1">
    <source>
        <dbReference type="SMART" id="SM00834"/>
    </source>
</evidence>
<dbReference type="Proteomes" id="UP000823615">
    <property type="component" value="Unassembled WGS sequence"/>
</dbReference>
<evidence type="ECO:0000313" key="3">
    <source>
        <dbReference type="Proteomes" id="UP000823615"/>
    </source>
</evidence>
<dbReference type="PANTHER" id="PTHR34404">
    <property type="entry name" value="REGULATORY PROTEIN, FMDB FAMILY"/>
    <property type="match status" value="1"/>
</dbReference>
<sequence>MPLYEYKCTKCGKDYEVIKGFSDDADHDVCPDCKSPAERVFSEAPAVVYHGSGYYCTDHKSSACSSCSKNKD</sequence>
<dbReference type="Pfam" id="PF09723">
    <property type="entry name" value="Zn_ribbon_8"/>
    <property type="match status" value="1"/>
</dbReference>
<reference evidence="2" key="2">
    <citation type="journal article" date="2021" name="PeerJ">
        <title>Extensive microbial diversity within the chicken gut microbiome revealed by metagenomics and culture.</title>
        <authorList>
            <person name="Gilroy R."/>
            <person name="Ravi A."/>
            <person name="Getino M."/>
            <person name="Pursley I."/>
            <person name="Horton D.L."/>
            <person name="Alikhan N.F."/>
            <person name="Baker D."/>
            <person name="Gharbi K."/>
            <person name="Hall N."/>
            <person name="Watson M."/>
            <person name="Adriaenssens E.M."/>
            <person name="Foster-Nyarko E."/>
            <person name="Jarju S."/>
            <person name="Secka A."/>
            <person name="Antonio M."/>
            <person name="Oren A."/>
            <person name="Chaudhuri R.R."/>
            <person name="La Ragione R."/>
            <person name="Hildebrand F."/>
            <person name="Pallen M.J."/>
        </authorList>
    </citation>
    <scope>NUCLEOTIDE SEQUENCE</scope>
    <source>
        <strain evidence="2">7293</strain>
    </source>
</reference>
<gene>
    <name evidence="2" type="ORF">IAA97_03330</name>
</gene>
<dbReference type="NCBIfam" id="TIGR02605">
    <property type="entry name" value="CxxC_CxxC_SSSS"/>
    <property type="match status" value="1"/>
</dbReference>
<evidence type="ECO:0000313" key="2">
    <source>
        <dbReference type="EMBL" id="MBO8435992.1"/>
    </source>
</evidence>